<organism evidence="1 2">
    <name type="scientific">Dubosiella newyorkensis</name>
    <dbReference type="NCBI Taxonomy" id="1862672"/>
    <lineage>
        <taxon>Bacteria</taxon>
        <taxon>Bacillati</taxon>
        <taxon>Bacillota</taxon>
        <taxon>Erysipelotrichia</taxon>
        <taxon>Erysipelotrichales</taxon>
        <taxon>Erysipelotrichaceae</taxon>
        <taxon>Dubosiella</taxon>
    </lineage>
</organism>
<dbReference type="EMBL" id="MPKA01000067">
    <property type="protein sequence ID" value="OLU46166.1"/>
    <property type="molecule type" value="Genomic_DNA"/>
</dbReference>
<dbReference type="STRING" id="1862672.BO225_06715"/>
<proteinExistence type="predicted"/>
<gene>
    <name evidence="1" type="ORF">BO225_06715</name>
</gene>
<name>A0A1U7NM07_9FIRM</name>
<protein>
    <submittedName>
        <fullName evidence="1">Uncharacterized protein</fullName>
    </submittedName>
</protein>
<keyword evidence="2" id="KW-1185">Reference proteome</keyword>
<evidence type="ECO:0000313" key="2">
    <source>
        <dbReference type="Proteomes" id="UP000186705"/>
    </source>
</evidence>
<evidence type="ECO:0000313" key="1">
    <source>
        <dbReference type="EMBL" id="OLU46166.1"/>
    </source>
</evidence>
<dbReference type="AlphaFoldDB" id="A0A1U7NM07"/>
<sequence length="67" mass="8013">MNIHVTIRKQAHWIRFSRSFSTNAFRTDPAFSKALQTYEEKTLTKNEFKLSKNLTDFQYLAYFDKST</sequence>
<accession>A0A1U7NM07</accession>
<comment type="caution">
    <text evidence="1">The sequence shown here is derived from an EMBL/GenBank/DDBJ whole genome shotgun (WGS) entry which is preliminary data.</text>
</comment>
<dbReference type="Proteomes" id="UP000186705">
    <property type="component" value="Unassembled WGS sequence"/>
</dbReference>
<reference evidence="1 2" key="1">
    <citation type="submission" date="2016-11" db="EMBL/GenBank/DDBJ databases">
        <title>Description of two novel members of the family Erysipelotrichaceae: Ileibacterium lipovorans gen. nov., sp. nov. and Dubosiella newyorkensis, gen. nov., sp. nov.</title>
        <authorList>
            <person name="Cox L.M."/>
            <person name="Sohn J."/>
            <person name="Tyrrell K.L."/>
            <person name="Citron D.M."/>
            <person name="Lawson P.A."/>
            <person name="Patel N.B."/>
            <person name="Iizumi T."/>
            <person name="Perez-Perez G.I."/>
            <person name="Goldstein E.J."/>
            <person name="Blaser M.J."/>
        </authorList>
    </citation>
    <scope>NUCLEOTIDE SEQUENCE [LARGE SCALE GENOMIC DNA]</scope>
    <source>
        <strain evidence="1 2">NYU-BL-A4</strain>
    </source>
</reference>